<evidence type="ECO:0000313" key="2">
    <source>
        <dbReference type="Proteomes" id="UP001144978"/>
    </source>
</evidence>
<proteinExistence type="predicted"/>
<gene>
    <name evidence="1" type="ORF">NUW54_g7635</name>
</gene>
<dbReference type="Proteomes" id="UP001144978">
    <property type="component" value="Unassembled WGS sequence"/>
</dbReference>
<name>A0ACC1PK89_9APHY</name>
<reference evidence="1" key="1">
    <citation type="submission" date="2022-08" db="EMBL/GenBank/DDBJ databases">
        <title>Genome Sequence of Pycnoporus sanguineus.</title>
        <authorList>
            <person name="Buettner E."/>
        </authorList>
    </citation>
    <scope>NUCLEOTIDE SEQUENCE</scope>
    <source>
        <strain evidence="1">CG-C14</strain>
    </source>
</reference>
<protein>
    <submittedName>
        <fullName evidence="1">Uncharacterized protein</fullName>
    </submittedName>
</protein>
<keyword evidence="2" id="KW-1185">Reference proteome</keyword>
<comment type="caution">
    <text evidence="1">The sequence shown here is derived from an EMBL/GenBank/DDBJ whole genome shotgun (WGS) entry which is preliminary data.</text>
</comment>
<dbReference type="EMBL" id="JANSHE010002226">
    <property type="protein sequence ID" value="KAJ2993952.1"/>
    <property type="molecule type" value="Genomic_DNA"/>
</dbReference>
<organism evidence="1 2">
    <name type="scientific">Trametes sanguinea</name>
    <dbReference type="NCBI Taxonomy" id="158606"/>
    <lineage>
        <taxon>Eukaryota</taxon>
        <taxon>Fungi</taxon>
        <taxon>Dikarya</taxon>
        <taxon>Basidiomycota</taxon>
        <taxon>Agaricomycotina</taxon>
        <taxon>Agaricomycetes</taxon>
        <taxon>Polyporales</taxon>
        <taxon>Polyporaceae</taxon>
        <taxon>Trametes</taxon>
    </lineage>
</organism>
<accession>A0ACC1PK89</accession>
<sequence length="200" mass="22187">MSSGQPDPALSHPHSGSSSQGSSRPTHGTPSPRCRDAVKASCNLTLIIFVLSDGSIAPDGWKTGYIIALLIVGVVLVALFVWWEHYLEQLHGREGEMLDTWWAPPPLMSVTVWTRAKGKLAVVLMIAFLQWCGFQSFTFWIQLYYQDYAGYTPILTMIRIIPMFVTGVCCNFIVALVVGRIPVVYLIGELRSFAAYPYGV</sequence>
<evidence type="ECO:0000313" key="1">
    <source>
        <dbReference type="EMBL" id="KAJ2993952.1"/>
    </source>
</evidence>